<organism evidence="1 2">
    <name type="scientific">Paraburkholderia acidisoli</name>
    <dbReference type="NCBI Taxonomy" id="2571748"/>
    <lineage>
        <taxon>Bacteria</taxon>
        <taxon>Pseudomonadati</taxon>
        <taxon>Pseudomonadota</taxon>
        <taxon>Betaproteobacteria</taxon>
        <taxon>Burkholderiales</taxon>
        <taxon>Burkholderiaceae</taxon>
        <taxon>Paraburkholderia</taxon>
    </lineage>
</organism>
<accession>A0A7Z2JGU7</accession>
<dbReference type="EMBL" id="CP046915">
    <property type="protein sequence ID" value="QGZ65002.1"/>
    <property type="molecule type" value="Genomic_DNA"/>
</dbReference>
<keyword evidence="2" id="KW-1185">Reference proteome</keyword>
<dbReference type="Proteomes" id="UP000433577">
    <property type="component" value="Chromosome 3"/>
</dbReference>
<dbReference type="AlphaFoldDB" id="A0A7Z2JGU7"/>
<name>A0A7Z2JGU7_9BURK</name>
<protein>
    <submittedName>
        <fullName evidence="1">Prolyl 4-hydroxylase</fullName>
    </submittedName>
</protein>
<evidence type="ECO:0000313" key="1">
    <source>
        <dbReference type="EMBL" id="QGZ65002.1"/>
    </source>
</evidence>
<dbReference type="KEGG" id="pacs:FAZ98_24735"/>
<sequence length="232" mass="25903">MSTHIDTQLAAYDWRAIEAQLDSEGYAVLPGWLHADEARALARATLAENAARRELLEAVDLGRGERFYFDANLPPPLAAWREGWYRYLAPIANGWSEALGEAYRYPAEWSAFVERDRAEAPMRAQSYVSRLRAEDFLALHQCTSGERVFPLQVVALLSAPGEDFTGGEFVMTEQRPRMQSRPMVVPLGLGDAAIIATAQRPFHGANGVYRVNLKHAISRVREGERVGLEVGF</sequence>
<dbReference type="InterPro" id="IPR018655">
    <property type="entry name" value="DUF2086"/>
</dbReference>
<reference evidence="1 2" key="1">
    <citation type="submission" date="2019-12" db="EMBL/GenBank/DDBJ databases">
        <title>Paraburkholderia acidiphila 7Q-K02 sp. nov and Paraburkholderia acidisoli DHF22 sp. nov., two strains isolated from forest soil.</title>
        <authorList>
            <person name="Gao Z."/>
            <person name="Qiu L."/>
        </authorList>
    </citation>
    <scope>NUCLEOTIDE SEQUENCE [LARGE SCALE GENOMIC DNA]</scope>
    <source>
        <strain evidence="1 2">DHF22</strain>
    </source>
</reference>
<proteinExistence type="predicted"/>
<evidence type="ECO:0000313" key="2">
    <source>
        <dbReference type="Proteomes" id="UP000433577"/>
    </source>
</evidence>
<gene>
    <name evidence="1" type="ORF">FAZ98_24735</name>
</gene>
<dbReference type="Pfam" id="PF09859">
    <property type="entry name" value="Oxygenase-NA"/>
    <property type="match status" value="1"/>
</dbReference>
<dbReference type="OrthoDB" id="9781972at2"/>